<organism evidence="3 4">
    <name type="scientific">Nocardioides simplex</name>
    <name type="common">Arthrobacter simplex</name>
    <dbReference type="NCBI Taxonomy" id="2045"/>
    <lineage>
        <taxon>Bacteria</taxon>
        <taxon>Bacillati</taxon>
        <taxon>Actinomycetota</taxon>
        <taxon>Actinomycetes</taxon>
        <taxon>Propionibacteriales</taxon>
        <taxon>Nocardioidaceae</taxon>
        <taxon>Pimelobacter</taxon>
    </lineage>
</organism>
<sequence length="326" mass="33591">MKISIRLSSDLSPERVLEGADGAAAAGLSGVWLADNPLERSAPISAAVIAARHPQLDIGLGIVSARDRHPVVLTQEMVALQSYTRGRVAVGLGLQSDEYRKLLGLPARSGLELLRTTAGLITELSAGREVPALGEGEGTIRLKVTADAPLPVFVGAMGPKTLALAGEVAHGAVLSLGTTAVAARDALGTARAHFTPSEVADHFDGVCYVGFGGVGEGSYARLETFAAGYLRIIVAHPFLSMLLDGTGLDLAQAAEVVAAYDAGTPVPREVVTVMGIGGSLEECLAQLQAYADAGVDDVALGIGLWNDTLPATLADVAILARAWSQR</sequence>
<keyword evidence="1" id="KW-0560">Oxidoreductase</keyword>
<dbReference type="RefSeq" id="WP_151580260.1">
    <property type="nucleotide sequence ID" value="NZ_WBVM01000001.1"/>
</dbReference>
<dbReference type="PANTHER" id="PTHR43244:SF1">
    <property type="entry name" value="5,10-METHYLENETETRAHYDROMETHANOPTERIN REDUCTASE"/>
    <property type="match status" value="1"/>
</dbReference>
<evidence type="ECO:0000313" key="4">
    <source>
        <dbReference type="Proteomes" id="UP000449906"/>
    </source>
</evidence>
<dbReference type="InterPro" id="IPR011251">
    <property type="entry name" value="Luciferase-like_dom"/>
</dbReference>
<dbReference type="Pfam" id="PF00296">
    <property type="entry name" value="Bac_luciferase"/>
    <property type="match status" value="1"/>
</dbReference>
<evidence type="ECO:0000259" key="2">
    <source>
        <dbReference type="Pfam" id="PF00296"/>
    </source>
</evidence>
<evidence type="ECO:0000256" key="1">
    <source>
        <dbReference type="ARBA" id="ARBA00023002"/>
    </source>
</evidence>
<dbReference type="Proteomes" id="UP000449906">
    <property type="component" value="Unassembled WGS sequence"/>
</dbReference>
<dbReference type="InterPro" id="IPR050564">
    <property type="entry name" value="F420-G6PD/mer"/>
</dbReference>
<dbReference type="PANTHER" id="PTHR43244">
    <property type="match status" value="1"/>
</dbReference>
<dbReference type="AlphaFoldDB" id="A0A7J5E3U9"/>
<dbReference type="Gene3D" id="3.20.20.30">
    <property type="entry name" value="Luciferase-like domain"/>
    <property type="match status" value="1"/>
</dbReference>
<comment type="caution">
    <text evidence="3">The sequence shown here is derived from an EMBL/GenBank/DDBJ whole genome shotgun (WGS) entry which is preliminary data.</text>
</comment>
<evidence type="ECO:0000313" key="3">
    <source>
        <dbReference type="EMBL" id="KAB2812936.1"/>
    </source>
</evidence>
<dbReference type="InterPro" id="IPR036661">
    <property type="entry name" value="Luciferase-like_sf"/>
</dbReference>
<dbReference type="GO" id="GO:0016705">
    <property type="term" value="F:oxidoreductase activity, acting on paired donors, with incorporation or reduction of molecular oxygen"/>
    <property type="evidence" value="ECO:0007669"/>
    <property type="project" value="InterPro"/>
</dbReference>
<accession>A0A7J5E3U9</accession>
<feature type="domain" description="Luciferase-like" evidence="2">
    <location>
        <begin position="12"/>
        <end position="296"/>
    </location>
</feature>
<protein>
    <submittedName>
        <fullName evidence="3">LLM class flavin-dependent oxidoreductase</fullName>
    </submittedName>
</protein>
<reference evidence="3 4" key="1">
    <citation type="submission" date="2019-09" db="EMBL/GenBank/DDBJ databases">
        <title>Pimelobacter sp. isolated from Paulinella.</title>
        <authorList>
            <person name="Jeong S.E."/>
        </authorList>
    </citation>
    <scope>NUCLEOTIDE SEQUENCE [LARGE SCALE GENOMIC DNA]</scope>
    <source>
        <strain evidence="3 4">Pch-N</strain>
    </source>
</reference>
<name>A0A7J5E3U9_NOCSI</name>
<proteinExistence type="predicted"/>
<dbReference type="EMBL" id="WBVM01000001">
    <property type="protein sequence ID" value="KAB2812936.1"/>
    <property type="molecule type" value="Genomic_DNA"/>
</dbReference>
<dbReference type="SUPFAM" id="SSF51679">
    <property type="entry name" value="Bacterial luciferase-like"/>
    <property type="match status" value="1"/>
</dbReference>
<gene>
    <name evidence="3" type="ORF">F9L07_14635</name>
</gene>